<accession>A0A8H5H2W7</accession>
<evidence type="ECO:0000313" key="3">
    <source>
        <dbReference type="EMBL" id="KAF5375420.1"/>
    </source>
</evidence>
<comment type="caution">
    <text evidence="3">The sequence shown here is derived from an EMBL/GenBank/DDBJ whole genome shotgun (WGS) entry which is preliminary data.</text>
</comment>
<dbReference type="AlphaFoldDB" id="A0A8H5H2W7"/>
<organism evidence="3 4">
    <name type="scientific">Tricholomella constricta</name>
    <dbReference type="NCBI Taxonomy" id="117010"/>
    <lineage>
        <taxon>Eukaryota</taxon>
        <taxon>Fungi</taxon>
        <taxon>Dikarya</taxon>
        <taxon>Basidiomycota</taxon>
        <taxon>Agaricomycotina</taxon>
        <taxon>Agaricomycetes</taxon>
        <taxon>Agaricomycetidae</taxon>
        <taxon>Agaricales</taxon>
        <taxon>Tricholomatineae</taxon>
        <taxon>Lyophyllaceae</taxon>
        <taxon>Tricholomella</taxon>
    </lineage>
</organism>
<feature type="transmembrane region" description="Helical" evidence="2">
    <location>
        <begin position="67"/>
        <end position="86"/>
    </location>
</feature>
<dbReference type="Proteomes" id="UP000565441">
    <property type="component" value="Unassembled WGS sequence"/>
</dbReference>
<keyword evidence="4" id="KW-1185">Reference proteome</keyword>
<feature type="transmembrane region" description="Helical" evidence="2">
    <location>
        <begin position="23"/>
        <end position="46"/>
    </location>
</feature>
<dbReference type="OrthoDB" id="5427664at2759"/>
<evidence type="ECO:0000256" key="2">
    <source>
        <dbReference type="SAM" id="Phobius"/>
    </source>
</evidence>
<keyword evidence="2" id="KW-0812">Transmembrane</keyword>
<evidence type="ECO:0000256" key="1">
    <source>
        <dbReference type="SAM" id="MobiDB-lite"/>
    </source>
</evidence>
<name>A0A8H5H2W7_9AGAR</name>
<protein>
    <submittedName>
        <fullName evidence="3">Uncharacterized protein</fullName>
    </submittedName>
</protein>
<evidence type="ECO:0000313" key="4">
    <source>
        <dbReference type="Proteomes" id="UP000565441"/>
    </source>
</evidence>
<gene>
    <name evidence="3" type="ORF">D9615_008013</name>
</gene>
<sequence length="195" mass="21634">MKCNHTRHASIFFVSVSMDKFRIIGIVMSSFFILFGTASIIFHNVFRRASFGAKEHFVTEALTVDRKIVTLLGLNTLTFALCIGHVESLRLYNHPENGVDGSWGFGQVLPVFLLTLPAGRTISLFISRINSAARTRTKNFFPAQAPLTPRSTSSLALAINWTPLPDDEDYDLRAHGGPYTTAQATSSEEDRLPTQ</sequence>
<dbReference type="EMBL" id="JAACJP010000034">
    <property type="protein sequence ID" value="KAF5375420.1"/>
    <property type="molecule type" value="Genomic_DNA"/>
</dbReference>
<proteinExistence type="predicted"/>
<keyword evidence="2" id="KW-1133">Transmembrane helix</keyword>
<feature type="transmembrane region" description="Helical" evidence="2">
    <location>
        <begin position="106"/>
        <end position="126"/>
    </location>
</feature>
<keyword evidence="2" id="KW-0472">Membrane</keyword>
<reference evidence="3 4" key="1">
    <citation type="journal article" date="2020" name="ISME J.">
        <title>Uncovering the hidden diversity of litter-decomposition mechanisms in mushroom-forming fungi.</title>
        <authorList>
            <person name="Floudas D."/>
            <person name="Bentzer J."/>
            <person name="Ahren D."/>
            <person name="Johansson T."/>
            <person name="Persson P."/>
            <person name="Tunlid A."/>
        </authorList>
    </citation>
    <scope>NUCLEOTIDE SEQUENCE [LARGE SCALE GENOMIC DNA]</scope>
    <source>
        <strain evidence="3 4">CBS 661.87</strain>
    </source>
</reference>
<feature type="region of interest" description="Disordered" evidence="1">
    <location>
        <begin position="169"/>
        <end position="195"/>
    </location>
</feature>